<feature type="domain" description="DUF6993" evidence="3">
    <location>
        <begin position="56"/>
        <end position="134"/>
    </location>
</feature>
<evidence type="ECO:0000256" key="1">
    <source>
        <dbReference type="SAM" id="MobiDB-lite"/>
    </source>
</evidence>
<proteinExistence type="predicted"/>
<dbReference type="PROSITE" id="PS51257">
    <property type="entry name" value="PROKAR_LIPOPROTEIN"/>
    <property type="match status" value="1"/>
</dbReference>
<dbReference type="Proteomes" id="UP001500642">
    <property type="component" value="Unassembled WGS sequence"/>
</dbReference>
<feature type="region of interest" description="Disordered" evidence="1">
    <location>
        <begin position="138"/>
        <end position="219"/>
    </location>
</feature>
<dbReference type="RefSeq" id="WP_295687637.1">
    <property type="nucleotide sequence ID" value="NZ_BAABGL010000010.1"/>
</dbReference>
<organism evidence="4 5">
    <name type="scientific">Brevibacterium pityocampae</name>
    <dbReference type="NCBI Taxonomy" id="506594"/>
    <lineage>
        <taxon>Bacteria</taxon>
        <taxon>Bacillati</taxon>
        <taxon>Actinomycetota</taxon>
        <taxon>Actinomycetes</taxon>
        <taxon>Micrococcales</taxon>
        <taxon>Brevibacteriaceae</taxon>
        <taxon>Brevibacterium</taxon>
    </lineage>
</organism>
<reference evidence="5" key="1">
    <citation type="journal article" date="2019" name="Int. J. Syst. Evol. Microbiol.">
        <title>The Global Catalogue of Microorganisms (GCM) 10K type strain sequencing project: providing services to taxonomists for standard genome sequencing and annotation.</title>
        <authorList>
            <consortium name="The Broad Institute Genomics Platform"/>
            <consortium name="The Broad Institute Genome Sequencing Center for Infectious Disease"/>
            <person name="Wu L."/>
            <person name="Ma J."/>
        </authorList>
    </citation>
    <scope>NUCLEOTIDE SEQUENCE [LARGE SCALE GENOMIC DNA]</scope>
    <source>
        <strain evidence="5">JCM 17808</strain>
    </source>
</reference>
<comment type="caution">
    <text evidence="4">The sequence shown here is derived from an EMBL/GenBank/DDBJ whole genome shotgun (WGS) entry which is preliminary data.</text>
</comment>
<dbReference type="EMBL" id="BAABGL010000010">
    <property type="protein sequence ID" value="GAA4390329.1"/>
    <property type="molecule type" value="Genomic_DNA"/>
</dbReference>
<gene>
    <name evidence="4" type="ORF">GCM10023167_16780</name>
</gene>
<feature type="compositionally biased region" description="Basic and acidic residues" evidence="1">
    <location>
        <begin position="162"/>
        <end position="173"/>
    </location>
</feature>
<feature type="compositionally biased region" description="Gly residues" evidence="1">
    <location>
        <begin position="182"/>
        <end position="219"/>
    </location>
</feature>
<accession>A0ABP8JGE5</accession>
<sequence length="219" mass="22019">MTFHARAAVPVLLLSSLALTGCSLFQQPVEPGPAQPTEEPAVVDEVITALEPLTGDEEPLPNSQELFDTLIEAGYDAEDIETTLDESPLGNEVPAKMFGVRVEDGCVVGEIRGGAATARLMPPSESVDTCLFGAVERPEGVDAPSGEERGEDDSDNGAGHIPGEEINRPREEATESPTEDSGGSGTGGGSGTDGGTGGSGGGSGTDGGSGDGPPELGGN</sequence>
<dbReference type="InterPro" id="IPR054262">
    <property type="entry name" value="DUF6993"/>
</dbReference>
<name>A0ABP8JGE5_9MICO</name>
<feature type="chain" id="PRO_5045203421" description="DUF6993 domain-containing protein" evidence="2">
    <location>
        <begin position="21"/>
        <end position="219"/>
    </location>
</feature>
<evidence type="ECO:0000313" key="5">
    <source>
        <dbReference type="Proteomes" id="UP001500642"/>
    </source>
</evidence>
<evidence type="ECO:0000256" key="2">
    <source>
        <dbReference type="SAM" id="SignalP"/>
    </source>
</evidence>
<dbReference type="Pfam" id="PF22504">
    <property type="entry name" value="DUF6993"/>
    <property type="match status" value="1"/>
</dbReference>
<evidence type="ECO:0000313" key="4">
    <source>
        <dbReference type="EMBL" id="GAA4390329.1"/>
    </source>
</evidence>
<feature type="signal peptide" evidence="2">
    <location>
        <begin position="1"/>
        <end position="20"/>
    </location>
</feature>
<keyword evidence="5" id="KW-1185">Reference proteome</keyword>
<keyword evidence="2" id="KW-0732">Signal</keyword>
<evidence type="ECO:0000259" key="3">
    <source>
        <dbReference type="Pfam" id="PF22504"/>
    </source>
</evidence>
<protein>
    <recommendedName>
        <fullName evidence="3">DUF6993 domain-containing protein</fullName>
    </recommendedName>
</protein>